<name>A0A4Y3QRV2_MICTE</name>
<gene>
    <name evidence="1" type="ORF">MTE01_33920</name>
</gene>
<evidence type="ECO:0000313" key="1">
    <source>
        <dbReference type="EMBL" id="GEB47447.1"/>
    </source>
</evidence>
<sequence>MSQTYGVVNIDLRPDGTLLVHVMARTTEGAMILSGLPKVLTDADDDISLGQTVMAATDEAVSTVLPARDLRHNPPDAELLEWLKLPSYAAYAKGVREVKVHGFYEAGALTHVLVTPAHNGGARSGFTPLTDHRVRLDSPTAAQLGAAVQEAFALATL</sequence>
<dbReference type="OrthoDB" id="5074049at2"/>
<dbReference type="Proteomes" id="UP000319525">
    <property type="component" value="Unassembled WGS sequence"/>
</dbReference>
<comment type="caution">
    <text evidence="1">The sequence shown here is derived from an EMBL/GenBank/DDBJ whole genome shotgun (WGS) entry which is preliminary data.</text>
</comment>
<dbReference type="EMBL" id="BJML01000023">
    <property type="protein sequence ID" value="GEB47447.1"/>
    <property type="molecule type" value="Genomic_DNA"/>
</dbReference>
<reference evidence="1 2" key="1">
    <citation type="submission" date="2019-06" db="EMBL/GenBank/DDBJ databases">
        <title>Whole genome shotgun sequence of Microbacterium testaceum NBRC 12675.</title>
        <authorList>
            <person name="Hosoyama A."/>
            <person name="Uohara A."/>
            <person name="Ohji S."/>
            <person name="Ichikawa N."/>
        </authorList>
    </citation>
    <scope>NUCLEOTIDE SEQUENCE [LARGE SCALE GENOMIC DNA]</scope>
    <source>
        <strain evidence="1 2">NBRC 12675</strain>
    </source>
</reference>
<dbReference type="RefSeq" id="WP_141378452.1">
    <property type="nucleotide sequence ID" value="NZ_BJML01000023.1"/>
</dbReference>
<accession>A0A4Y3QRV2</accession>
<proteinExistence type="predicted"/>
<evidence type="ECO:0000313" key="2">
    <source>
        <dbReference type="Proteomes" id="UP000319525"/>
    </source>
</evidence>
<dbReference type="GeneID" id="57146061"/>
<organism evidence="1 2">
    <name type="scientific">Microbacterium testaceum</name>
    <name type="common">Aureobacterium testaceum</name>
    <name type="synonym">Brevibacterium testaceum</name>
    <dbReference type="NCBI Taxonomy" id="2033"/>
    <lineage>
        <taxon>Bacteria</taxon>
        <taxon>Bacillati</taxon>
        <taxon>Actinomycetota</taxon>
        <taxon>Actinomycetes</taxon>
        <taxon>Micrococcales</taxon>
        <taxon>Microbacteriaceae</taxon>
        <taxon>Microbacterium</taxon>
    </lineage>
</organism>
<dbReference type="AlphaFoldDB" id="A0A4Y3QRV2"/>
<protein>
    <submittedName>
        <fullName evidence="1">Uncharacterized protein</fullName>
    </submittedName>
</protein>